<dbReference type="Pfam" id="PF00023">
    <property type="entry name" value="Ank"/>
    <property type="match status" value="1"/>
</dbReference>
<dbReference type="GeneID" id="115991047"/>
<dbReference type="EnsemblPlants" id="QL05p070299:mrna">
    <property type="protein sequence ID" value="QL05p070299:mrna"/>
    <property type="gene ID" value="QL05p070299"/>
</dbReference>
<dbReference type="RefSeq" id="XP_030970659.1">
    <property type="nucleotide sequence ID" value="XM_031114799.1"/>
</dbReference>
<dbReference type="InParanoid" id="A0A7N2LT00"/>
<reference evidence="1 2" key="1">
    <citation type="journal article" date="2016" name="G3 (Bethesda)">
        <title>First Draft Assembly and Annotation of the Genome of a California Endemic Oak Quercus lobata Nee (Fagaceae).</title>
        <authorList>
            <person name="Sork V.L."/>
            <person name="Fitz-Gibbon S.T."/>
            <person name="Puiu D."/>
            <person name="Crepeau M."/>
            <person name="Gugger P.F."/>
            <person name="Sherman R."/>
            <person name="Stevens K."/>
            <person name="Langley C.H."/>
            <person name="Pellegrini M."/>
            <person name="Salzberg S.L."/>
        </authorList>
    </citation>
    <scope>NUCLEOTIDE SEQUENCE [LARGE SCALE GENOMIC DNA]</scope>
    <source>
        <strain evidence="1 2">cv. SW786</strain>
    </source>
</reference>
<dbReference type="PANTHER" id="PTHR24121:SF20">
    <property type="entry name" value="TONSOKU-LIKE PROTEIN"/>
    <property type="match status" value="1"/>
</dbReference>
<dbReference type="InterPro" id="IPR036770">
    <property type="entry name" value="Ankyrin_rpt-contain_sf"/>
</dbReference>
<evidence type="ECO:0000313" key="1">
    <source>
        <dbReference type="EnsemblPlants" id="QL05p070299:mrna"/>
    </source>
</evidence>
<dbReference type="AlphaFoldDB" id="A0A7N2LT00"/>
<gene>
    <name evidence="1" type="primary">LOC115991047</name>
</gene>
<organism evidence="1 2">
    <name type="scientific">Quercus lobata</name>
    <name type="common">Valley oak</name>
    <dbReference type="NCBI Taxonomy" id="97700"/>
    <lineage>
        <taxon>Eukaryota</taxon>
        <taxon>Viridiplantae</taxon>
        <taxon>Streptophyta</taxon>
        <taxon>Embryophyta</taxon>
        <taxon>Tracheophyta</taxon>
        <taxon>Spermatophyta</taxon>
        <taxon>Magnoliopsida</taxon>
        <taxon>eudicotyledons</taxon>
        <taxon>Gunneridae</taxon>
        <taxon>Pentapetalae</taxon>
        <taxon>rosids</taxon>
        <taxon>fabids</taxon>
        <taxon>Fagales</taxon>
        <taxon>Fagaceae</taxon>
        <taxon>Quercus</taxon>
    </lineage>
</organism>
<dbReference type="OrthoDB" id="1855590at2759"/>
<name>A0A7N2LT00_QUELO</name>
<proteinExistence type="predicted"/>
<keyword evidence="2" id="KW-1185">Reference proteome</keyword>
<dbReference type="EMBL" id="LRBV02000005">
    <property type="status" value="NOT_ANNOTATED_CDS"/>
    <property type="molecule type" value="Genomic_DNA"/>
</dbReference>
<accession>A0A7N2LT00</accession>
<dbReference type="PANTHER" id="PTHR24121">
    <property type="entry name" value="NO MECHANORECEPTOR POTENTIAL C, ISOFORM D-RELATED"/>
    <property type="match status" value="1"/>
</dbReference>
<dbReference type="OMA" id="HCTISSE"/>
<dbReference type="SUPFAM" id="SSF48403">
    <property type="entry name" value="Ankyrin repeat"/>
    <property type="match status" value="1"/>
</dbReference>
<reference evidence="1" key="2">
    <citation type="submission" date="2021-01" db="UniProtKB">
        <authorList>
            <consortium name="EnsemblPlants"/>
        </authorList>
    </citation>
    <scope>IDENTIFICATION</scope>
</reference>
<evidence type="ECO:0000313" key="2">
    <source>
        <dbReference type="Proteomes" id="UP000594261"/>
    </source>
</evidence>
<dbReference type="Gene3D" id="1.25.40.20">
    <property type="entry name" value="Ankyrin repeat-containing domain"/>
    <property type="match status" value="1"/>
</dbReference>
<dbReference type="InterPro" id="IPR002110">
    <property type="entry name" value="Ankyrin_rpt"/>
</dbReference>
<dbReference type="Proteomes" id="UP000594261">
    <property type="component" value="Chromosome 5"/>
</dbReference>
<protein>
    <submittedName>
        <fullName evidence="1">Uncharacterized protein</fullName>
    </submittedName>
</protein>
<dbReference type="Pfam" id="PF12796">
    <property type="entry name" value="Ank_2"/>
    <property type="match status" value="1"/>
</dbReference>
<dbReference type="KEGG" id="qlo:115991047"/>
<dbReference type="Gramene" id="QL05p070299:mrna">
    <property type="protein sequence ID" value="QL05p070299:mrna"/>
    <property type="gene ID" value="QL05p070299"/>
</dbReference>
<dbReference type="SMART" id="SM00248">
    <property type="entry name" value="ANK"/>
    <property type="match status" value="4"/>
</dbReference>
<sequence length="258" mass="29394">MDDESRKFTELYRSLMKGDKSKVMEKYAELRQSSGEALSIYGDTILHMAIYMGQESIAREILMRHNPPLTKQNALGDTILHEAAAANMTSLAKDLLILGPNLLSIQNKNEETPLFRAAHFGHTEMFELLAELVRKKGEADWLHWTNKVGSTILHMAILSEFFDLALKIAMKYPDLVNKEDGDRMKGLQLLSYNSSAFRSGRKYGLLKRFIYYCIPSEDIVVKEDSPRRKGPELPPMHIICLHFYFTVVHALTSGTQKL</sequence>